<name>F8NBP3_9BACT</name>
<dbReference type="AlphaFoldDB" id="F8NBP3"/>
<dbReference type="SUPFAM" id="SSF56935">
    <property type="entry name" value="Porins"/>
    <property type="match status" value="1"/>
</dbReference>
<dbReference type="EMBL" id="GL945017">
    <property type="protein sequence ID" value="EGN58005.1"/>
    <property type="molecule type" value="Genomic_DNA"/>
</dbReference>
<dbReference type="Gene3D" id="2.40.160.10">
    <property type="entry name" value="Porin"/>
    <property type="match status" value="1"/>
</dbReference>
<protein>
    <submittedName>
        <fullName evidence="3">Phosphate-selective porin O and P</fullName>
    </submittedName>
</protein>
<dbReference type="Pfam" id="PF13609">
    <property type="entry name" value="Porin_4"/>
    <property type="match status" value="1"/>
</dbReference>
<accession>F8NBP3</accession>
<dbReference type="HOGENOM" id="CLU_063445_1_0_10"/>
<dbReference type="InterPro" id="IPR023614">
    <property type="entry name" value="Porin_dom_sf"/>
</dbReference>
<keyword evidence="4" id="KW-1185">Reference proteome</keyword>
<feature type="signal peptide" evidence="1">
    <location>
        <begin position="1"/>
        <end position="22"/>
    </location>
</feature>
<reference evidence="4" key="1">
    <citation type="journal article" date="2011" name="Stand. Genomic Sci.">
        <title>Non-contiguous finished genome sequence of the opportunistic oral pathogen Prevotella multisaccharivorax type strain (PPPA20).</title>
        <authorList>
            <person name="Pati A."/>
            <person name="Gronow S."/>
            <person name="Lu M."/>
            <person name="Lapidus A."/>
            <person name="Nolan M."/>
            <person name="Lucas S."/>
            <person name="Hammon N."/>
            <person name="Deshpande S."/>
            <person name="Cheng J.F."/>
            <person name="Tapia R."/>
            <person name="Han C."/>
            <person name="Goodwin L."/>
            <person name="Pitluck S."/>
            <person name="Liolios K."/>
            <person name="Pagani I."/>
            <person name="Mavromatis K."/>
            <person name="Mikhailova N."/>
            <person name="Huntemann M."/>
            <person name="Chen A."/>
            <person name="Palaniappan K."/>
            <person name="Land M."/>
            <person name="Hauser L."/>
            <person name="Detter J.C."/>
            <person name="Brambilla E.M."/>
            <person name="Rohde M."/>
            <person name="Goker M."/>
            <person name="Woyke T."/>
            <person name="Bristow J."/>
            <person name="Eisen J.A."/>
            <person name="Markowitz V."/>
            <person name="Hugenholtz P."/>
            <person name="Kyrpides N.C."/>
            <person name="Klenk H.P."/>
            <person name="Ivanova N."/>
        </authorList>
    </citation>
    <scope>NUCLEOTIDE SEQUENCE [LARGE SCALE GENOMIC DNA]</scope>
    <source>
        <strain evidence="4">DSM 17128</strain>
    </source>
</reference>
<dbReference type="eggNOG" id="COG3746">
    <property type="taxonomic scope" value="Bacteria"/>
</dbReference>
<evidence type="ECO:0000313" key="4">
    <source>
        <dbReference type="Proteomes" id="UP000002772"/>
    </source>
</evidence>
<feature type="domain" description="Porin" evidence="2">
    <location>
        <begin position="10"/>
        <end position="344"/>
    </location>
</feature>
<evidence type="ECO:0000313" key="3">
    <source>
        <dbReference type="EMBL" id="EGN58005.1"/>
    </source>
</evidence>
<dbReference type="GO" id="GO:0015288">
    <property type="term" value="F:porin activity"/>
    <property type="evidence" value="ECO:0007669"/>
    <property type="project" value="InterPro"/>
</dbReference>
<keyword evidence="1" id="KW-0732">Signal</keyword>
<evidence type="ECO:0000259" key="2">
    <source>
        <dbReference type="Pfam" id="PF13609"/>
    </source>
</evidence>
<dbReference type="STRING" id="688246.Premu_2651"/>
<dbReference type="OrthoDB" id="9807854at2"/>
<feature type="chain" id="PRO_5003375845" evidence="1">
    <location>
        <begin position="23"/>
        <end position="364"/>
    </location>
</feature>
<dbReference type="RefSeq" id="WP_007575943.1">
    <property type="nucleotide sequence ID" value="NZ_BPTS01000002.1"/>
</dbReference>
<dbReference type="InterPro" id="IPR033900">
    <property type="entry name" value="Gram_neg_porin_domain"/>
</dbReference>
<evidence type="ECO:0000256" key="1">
    <source>
        <dbReference type="SAM" id="SignalP"/>
    </source>
</evidence>
<organism evidence="3 4">
    <name type="scientific">Hallella multisaccharivorax DSM 17128</name>
    <dbReference type="NCBI Taxonomy" id="688246"/>
    <lineage>
        <taxon>Bacteria</taxon>
        <taxon>Pseudomonadati</taxon>
        <taxon>Bacteroidota</taxon>
        <taxon>Bacteroidia</taxon>
        <taxon>Bacteroidales</taxon>
        <taxon>Prevotellaceae</taxon>
        <taxon>Hallella</taxon>
    </lineage>
</organism>
<gene>
    <name evidence="3" type="ORF">Premu_2651</name>
</gene>
<proteinExistence type="predicted"/>
<dbReference type="GO" id="GO:0016020">
    <property type="term" value="C:membrane"/>
    <property type="evidence" value="ECO:0007669"/>
    <property type="project" value="InterPro"/>
</dbReference>
<sequence>MKKSLVMAGLALCLAAQVSAQATDWTKMFKISGYGMMQYQYNGQDGAKTNSFNIRLGRVIVDAKPHKDWTARVQFQYNGNTSDLNSSLKVVDVFAEWQKYEFFRVKAGQFKRPFTFENPMNPIDQGFMSYAQNITKLSGFTDRDGASSSNGRDIGVQLQGDFVKNTEGRNLLHYQIGVYNGQGINQKDVDQQKDVIGGMWVMPVKGMRIGAFGMEGSYARKGANGLVKLPQHRYAISAEYKVSDWTLRSEYIHSTGKAFKKSENSKADRSDVTVNEALGSKADGVYALCIAPVIKHKLYAKARYDLYRQSANWATSKTNYEIGANYLFSKNLQLNMEYALVNDRALAADHHNYSMLDCQLDFRF</sequence>
<dbReference type="Proteomes" id="UP000002772">
    <property type="component" value="Unassembled WGS sequence"/>
</dbReference>